<evidence type="ECO:0000313" key="9">
    <source>
        <dbReference type="Proteomes" id="UP000663829"/>
    </source>
</evidence>
<dbReference type="PROSITE" id="PS51194">
    <property type="entry name" value="HELICASE_CTER"/>
    <property type="match status" value="1"/>
</dbReference>
<comment type="caution">
    <text evidence="7">The sequence shown here is derived from an EMBL/GenBank/DDBJ whole genome shotgun (WGS) entry which is preliminary data.</text>
</comment>
<dbReference type="EMBL" id="CAJNOQ010003902">
    <property type="protein sequence ID" value="CAF1034939.1"/>
    <property type="molecule type" value="Genomic_DNA"/>
</dbReference>
<dbReference type="InterPro" id="IPR001650">
    <property type="entry name" value="Helicase_C-like"/>
</dbReference>
<dbReference type="Gene3D" id="3.40.50.300">
    <property type="entry name" value="P-loop containing nucleotide triphosphate hydrolases"/>
    <property type="match status" value="2"/>
</dbReference>
<dbReference type="SMART" id="SM00487">
    <property type="entry name" value="DEXDc"/>
    <property type="match status" value="1"/>
</dbReference>
<dbReference type="GO" id="GO:0005524">
    <property type="term" value="F:ATP binding"/>
    <property type="evidence" value="ECO:0007669"/>
    <property type="project" value="UniProtKB-KW"/>
</dbReference>
<dbReference type="PROSITE" id="PS51192">
    <property type="entry name" value="HELICASE_ATP_BIND_1"/>
    <property type="match status" value="1"/>
</dbReference>
<dbReference type="GO" id="GO:0003724">
    <property type="term" value="F:RNA helicase activity"/>
    <property type="evidence" value="ECO:0007669"/>
    <property type="project" value="TreeGrafter"/>
</dbReference>
<protein>
    <recommendedName>
        <fullName evidence="10">RNA helicase</fullName>
    </recommendedName>
</protein>
<evidence type="ECO:0008006" key="10">
    <source>
        <dbReference type="Google" id="ProtNLM"/>
    </source>
</evidence>
<reference evidence="7" key="1">
    <citation type="submission" date="2021-02" db="EMBL/GenBank/DDBJ databases">
        <authorList>
            <person name="Nowell W R."/>
        </authorList>
    </citation>
    <scope>NUCLEOTIDE SEQUENCE</scope>
</reference>
<keyword evidence="2" id="KW-0378">Hydrolase</keyword>
<dbReference type="OrthoDB" id="10265785at2759"/>
<evidence type="ECO:0000256" key="1">
    <source>
        <dbReference type="ARBA" id="ARBA00022741"/>
    </source>
</evidence>
<feature type="domain" description="Helicase ATP-binding" evidence="5">
    <location>
        <begin position="16"/>
        <end position="193"/>
    </location>
</feature>
<dbReference type="SUPFAM" id="SSF52540">
    <property type="entry name" value="P-loop containing nucleoside triphosphate hydrolases"/>
    <property type="match status" value="1"/>
</dbReference>
<sequence length="379" mass="42875">MGFSTPSKIQELTLPYLLDASPRNIIAQSQSGTGKTAAFSLATLSRINPNVKSVQALILAPTFELALQIGSVIENMARFMPHIRIAYAVRDANISKRGQLVRNQLLEENIVIGTPGTVEEYCRKKRVIDLKKLSMCVVDEADIMISTQGFQEMCVNLVDGLDRTQCQMMLFSATYSDEVMDFANNIIRNAIVLRLKREKQTLTNICQYFIRCDNKEDKYEAIRQIYLNLTIGQVMIFCRTKANANELAVQMNSENHVTGLLTSQLDVEQRAAVITRFRQGGFRVLVSTNVTARGIDIDDVSLVINYEMPLDMKGQPDFETYLHRIGRCGRFGRLGYTFNLIGSAKDYNIMKSIEQYFSHPIDEITIEGLSKLEQDENEH</sequence>
<dbReference type="InterPro" id="IPR027417">
    <property type="entry name" value="P-loop_NTPase"/>
</dbReference>
<evidence type="ECO:0000256" key="2">
    <source>
        <dbReference type="ARBA" id="ARBA00022801"/>
    </source>
</evidence>
<dbReference type="InterPro" id="IPR050079">
    <property type="entry name" value="DEAD_box_RNA_helicase"/>
</dbReference>
<dbReference type="GO" id="GO:0003676">
    <property type="term" value="F:nucleic acid binding"/>
    <property type="evidence" value="ECO:0007669"/>
    <property type="project" value="InterPro"/>
</dbReference>
<gene>
    <name evidence="7" type="ORF">GPM918_LOCUS15476</name>
    <name evidence="8" type="ORF">SRO942_LOCUS15477</name>
</gene>
<keyword evidence="1" id="KW-0547">Nucleotide-binding</keyword>
<dbReference type="Proteomes" id="UP000681722">
    <property type="component" value="Unassembled WGS sequence"/>
</dbReference>
<proteinExistence type="predicted"/>
<dbReference type="CDD" id="cd18787">
    <property type="entry name" value="SF2_C_DEAD"/>
    <property type="match status" value="1"/>
</dbReference>
<dbReference type="InterPro" id="IPR011545">
    <property type="entry name" value="DEAD/DEAH_box_helicase_dom"/>
</dbReference>
<dbReference type="Proteomes" id="UP000663829">
    <property type="component" value="Unassembled WGS sequence"/>
</dbReference>
<evidence type="ECO:0000256" key="3">
    <source>
        <dbReference type="ARBA" id="ARBA00022806"/>
    </source>
</evidence>
<dbReference type="EMBL" id="CAJOBC010003903">
    <property type="protein sequence ID" value="CAF3805618.1"/>
    <property type="molecule type" value="Genomic_DNA"/>
</dbReference>
<dbReference type="AlphaFoldDB" id="A0A814JAN0"/>
<name>A0A814JAN0_9BILA</name>
<evidence type="ECO:0000259" key="5">
    <source>
        <dbReference type="PROSITE" id="PS51192"/>
    </source>
</evidence>
<evidence type="ECO:0000313" key="8">
    <source>
        <dbReference type="EMBL" id="CAF3805618.1"/>
    </source>
</evidence>
<evidence type="ECO:0000313" key="7">
    <source>
        <dbReference type="EMBL" id="CAF1034939.1"/>
    </source>
</evidence>
<dbReference type="GO" id="GO:0005829">
    <property type="term" value="C:cytosol"/>
    <property type="evidence" value="ECO:0007669"/>
    <property type="project" value="TreeGrafter"/>
</dbReference>
<keyword evidence="9" id="KW-1185">Reference proteome</keyword>
<dbReference type="PANTHER" id="PTHR47959:SF1">
    <property type="entry name" value="ATP-DEPENDENT RNA HELICASE DBPA"/>
    <property type="match status" value="1"/>
</dbReference>
<accession>A0A814JAN0</accession>
<dbReference type="InterPro" id="IPR014001">
    <property type="entry name" value="Helicase_ATP-bd"/>
</dbReference>
<dbReference type="Pfam" id="PF00271">
    <property type="entry name" value="Helicase_C"/>
    <property type="match status" value="1"/>
</dbReference>
<dbReference type="Pfam" id="PF00270">
    <property type="entry name" value="DEAD"/>
    <property type="match status" value="1"/>
</dbReference>
<dbReference type="SMART" id="SM00490">
    <property type="entry name" value="HELICc"/>
    <property type="match status" value="1"/>
</dbReference>
<feature type="domain" description="Helicase C-terminal" evidence="6">
    <location>
        <begin position="221"/>
        <end position="373"/>
    </location>
</feature>
<dbReference type="PANTHER" id="PTHR47959">
    <property type="entry name" value="ATP-DEPENDENT RNA HELICASE RHLE-RELATED"/>
    <property type="match status" value="1"/>
</dbReference>
<keyword evidence="4" id="KW-0067">ATP-binding</keyword>
<dbReference type="GO" id="GO:0016787">
    <property type="term" value="F:hydrolase activity"/>
    <property type="evidence" value="ECO:0007669"/>
    <property type="project" value="UniProtKB-KW"/>
</dbReference>
<organism evidence="7 9">
    <name type="scientific">Didymodactylos carnosus</name>
    <dbReference type="NCBI Taxonomy" id="1234261"/>
    <lineage>
        <taxon>Eukaryota</taxon>
        <taxon>Metazoa</taxon>
        <taxon>Spiralia</taxon>
        <taxon>Gnathifera</taxon>
        <taxon>Rotifera</taxon>
        <taxon>Eurotatoria</taxon>
        <taxon>Bdelloidea</taxon>
        <taxon>Philodinida</taxon>
        <taxon>Philodinidae</taxon>
        <taxon>Didymodactylos</taxon>
    </lineage>
</organism>
<evidence type="ECO:0000256" key="4">
    <source>
        <dbReference type="ARBA" id="ARBA00022840"/>
    </source>
</evidence>
<keyword evidence="3" id="KW-0347">Helicase</keyword>
<evidence type="ECO:0000259" key="6">
    <source>
        <dbReference type="PROSITE" id="PS51194"/>
    </source>
</evidence>